<evidence type="ECO:0000256" key="2">
    <source>
        <dbReference type="ARBA" id="ARBA00022491"/>
    </source>
</evidence>
<evidence type="ECO:0000256" key="13">
    <source>
        <dbReference type="SAM" id="MobiDB-lite"/>
    </source>
</evidence>
<evidence type="ECO:0000256" key="11">
    <source>
        <dbReference type="ARBA" id="ARBA00023236"/>
    </source>
</evidence>
<dbReference type="Gene3D" id="2.10.109.10">
    <property type="entry name" value="Umud Fragment, subunit A"/>
    <property type="match status" value="1"/>
</dbReference>
<dbReference type="KEGG" id="mgm:Mmc1_2105"/>
<evidence type="ECO:0000259" key="14">
    <source>
        <dbReference type="Pfam" id="PF00717"/>
    </source>
</evidence>
<dbReference type="GO" id="GO:0003677">
    <property type="term" value="F:DNA binding"/>
    <property type="evidence" value="ECO:0007669"/>
    <property type="project" value="UniProtKB-KW"/>
</dbReference>
<dbReference type="GO" id="GO:0006260">
    <property type="term" value="P:DNA replication"/>
    <property type="evidence" value="ECO:0007669"/>
    <property type="project" value="UniProtKB-KW"/>
</dbReference>
<evidence type="ECO:0000256" key="9">
    <source>
        <dbReference type="ARBA" id="ARBA00023163"/>
    </source>
</evidence>
<dbReference type="NCBIfam" id="NF007621">
    <property type="entry name" value="PRK10276.1"/>
    <property type="match status" value="1"/>
</dbReference>
<dbReference type="EMBL" id="CP000471">
    <property type="protein sequence ID" value="ABK44606.1"/>
    <property type="molecule type" value="Genomic_DNA"/>
</dbReference>
<feature type="domain" description="Peptidase S24/S26A/S26B/S26C" evidence="14">
    <location>
        <begin position="113"/>
        <end position="229"/>
    </location>
</feature>
<dbReference type="SUPFAM" id="SSF51306">
    <property type="entry name" value="LexA/Signal peptidase"/>
    <property type="match status" value="1"/>
</dbReference>
<reference evidence="17" key="1">
    <citation type="journal article" date="2009" name="Appl. Environ. Microbiol.">
        <title>Complete genome sequence of the chemolithoautotrophic marine magnetotactic coccus strain MC-1.</title>
        <authorList>
            <person name="Schubbe S."/>
            <person name="Williams T.J."/>
            <person name="Xie G."/>
            <person name="Kiss H.E."/>
            <person name="Brettin T.S."/>
            <person name="Martinez D."/>
            <person name="Ross C.A."/>
            <person name="Schuler D."/>
            <person name="Cox B.L."/>
            <person name="Nealson K.H."/>
            <person name="Bazylinski D.A."/>
        </authorList>
    </citation>
    <scope>NUCLEOTIDE SEQUENCE [LARGE SCALE GENOMIC DNA]</scope>
    <source>
        <strain evidence="17">ATCC BAA-1437 / JCM 17883 / MC-1</strain>
    </source>
</reference>
<dbReference type="InterPro" id="IPR015927">
    <property type="entry name" value="Peptidase_S24_S26A/B/C"/>
</dbReference>
<dbReference type="InterPro" id="IPR036390">
    <property type="entry name" value="WH_DNA-bd_sf"/>
</dbReference>
<evidence type="ECO:0000256" key="6">
    <source>
        <dbReference type="ARBA" id="ARBA00022813"/>
    </source>
</evidence>
<dbReference type="HOGENOM" id="CLU_066192_45_3_5"/>
<dbReference type="PRINTS" id="PR00726">
    <property type="entry name" value="LEXASERPTASE"/>
</dbReference>
<keyword evidence="3" id="KW-0235">DNA replication</keyword>
<dbReference type="Gene3D" id="1.10.10.10">
    <property type="entry name" value="Winged helix-like DNA-binding domain superfamily/Winged helix DNA-binding domain"/>
    <property type="match status" value="1"/>
</dbReference>
<evidence type="ECO:0000313" key="16">
    <source>
        <dbReference type="EMBL" id="ABK44606.1"/>
    </source>
</evidence>
<evidence type="ECO:0000256" key="3">
    <source>
        <dbReference type="ARBA" id="ARBA00022705"/>
    </source>
</evidence>
<dbReference type="AlphaFoldDB" id="A0L9G3"/>
<keyword evidence="11" id="KW-0742">SOS response</keyword>
<dbReference type="Pfam" id="PF01726">
    <property type="entry name" value="LexA_DNA_bind"/>
    <property type="match status" value="1"/>
</dbReference>
<keyword evidence="6 12" id="KW-0068">Autocatalytic cleavage</keyword>
<organism evidence="16 17">
    <name type="scientific">Magnetococcus marinus (strain ATCC BAA-1437 / JCM 17883 / MC-1)</name>
    <dbReference type="NCBI Taxonomy" id="156889"/>
    <lineage>
        <taxon>Bacteria</taxon>
        <taxon>Pseudomonadati</taxon>
        <taxon>Pseudomonadota</taxon>
        <taxon>Magnetococcia</taxon>
        <taxon>Magnetococcales</taxon>
        <taxon>Magnetococcaceae</taxon>
        <taxon>Magnetococcus</taxon>
    </lineage>
</organism>
<dbReference type="OrthoDB" id="9802364at2"/>
<dbReference type="GO" id="GO:0009432">
    <property type="term" value="P:SOS response"/>
    <property type="evidence" value="ECO:0007669"/>
    <property type="project" value="UniProtKB-KW"/>
</dbReference>
<evidence type="ECO:0000256" key="8">
    <source>
        <dbReference type="ARBA" id="ARBA00023125"/>
    </source>
</evidence>
<keyword evidence="10" id="KW-0234">DNA repair</keyword>
<dbReference type="NCBIfam" id="TIGR00498">
    <property type="entry name" value="lexA"/>
    <property type="match status" value="1"/>
</dbReference>
<evidence type="ECO:0000256" key="12">
    <source>
        <dbReference type="RuleBase" id="RU003991"/>
    </source>
</evidence>
<keyword evidence="7" id="KW-0805">Transcription regulation</keyword>
<accession>A0L9G3</accession>
<evidence type="ECO:0000256" key="7">
    <source>
        <dbReference type="ARBA" id="ARBA00023015"/>
    </source>
</evidence>
<evidence type="ECO:0000256" key="1">
    <source>
        <dbReference type="ARBA" id="ARBA00007484"/>
    </source>
</evidence>
<feature type="domain" description="LexA repressor DNA-binding" evidence="15">
    <location>
        <begin position="5"/>
        <end position="65"/>
    </location>
</feature>
<dbReference type="InterPro" id="IPR006200">
    <property type="entry name" value="LexA"/>
</dbReference>
<dbReference type="InterPro" id="IPR036388">
    <property type="entry name" value="WH-like_DNA-bd_sf"/>
</dbReference>
<dbReference type="eggNOG" id="COG1974">
    <property type="taxonomic scope" value="Bacteria"/>
</dbReference>
<dbReference type="CDD" id="cd06529">
    <property type="entry name" value="S24_LexA-like"/>
    <property type="match status" value="1"/>
</dbReference>
<comment type="similarity">
    <text evidence="1 12">Belongs to the peptidase S24 family.</text>
</comment>
<keyword evidence="17" id="KW-1185">Reference proteome</keyword>
<protein>
    <submittedName>
        <fullName evidence="16">SOS response UmuD protein, Serine peptidase, MEROPS family S24</fullName>
    </submittedName>
</protein>
<dbReference type="InterPro" id="IPR050077">
    <property type="entry name" value="LexA_repressor"/>
</dbReference>
<evidence type="ECO:0000256" key="10">
    <source>
        <dbReference type="ARBA" id="ARBA00023204"/>
    </source>
</evidence>
<dbReference type="PANTHER" id="PTHR33516">
    <property type="entry name" value="LEXA REPRESSOR"/>
    <property type="match status" value="1"/>
</dbReference>
<proteinExistence type="inferred from homology"/>
<evidence type="ECO:0000256" key="4">
    <source>
        <dbReference type="ARBA" id="ARBA00022763"/>
    </source>
</evidence>
<dbReference type="InterPro" id="IPR039418">
    <property type="entry name" value="LexA-like"/>
</dbReference>
<dbReference type="GO" id="GO:0006281">
    <property type="term" value="P:DNA repair"/>
    <property type="evidence" value="ECO:0007669"/>
    <property type="project" value="UniProtKB-KW"/>
</dbReference>
<dbReference type="InterPro" id="IPR036286">
    <property type="entry name" value="LexA/Signal_pep-like_sf"/>
</dbReference>
<dbReference type="InterPro" id="IPR006199">
    <property type="entry name" value="LexA_DNA-bd_dom"/>
</dbReference>
<dbReference type="InterPro" id="IPR006197">
    <property type="entry name" value="Peptidase_S24_LexA"/>
</dbReference>
<keyword evidence="4" id="KW-0227">DNA damage</keyword>
<keyword evidence="9" id="KW-0804">Transcription</keyword>
<reference evidence="16 17" key="2">
    <citation type="journal article" date="2012" name="Int. J. Syst. Evol. Microbiol.">
        <title>Magnetococcus marinus gen. nov., sp. nov., a marine, magnetotactic bacterium that represents a novel lineage (Magnetococcaceae fam. nov.; Magnetococcales ord. nov.) at the base of the Alphaproteobacteria.</title>
        <authorList>
            <person name="Bazylinski D.A."/>
            <person name="Williams T.J."/>
            <person name="Lefevre C.T."/>
            <person name="Berg R.J."/>
            <person name="Zhang C.L."/>
            <person name="Bowser S.S."/>
            <person name="Dean A.J."/>
            <person name="Beveridge T.J."/>
        </authorList>
    </citation>
    <scope>NUCLEOTIDE SEQUENCE [LARGE SCALE GENOMIC DNA]</scope>
    <source>
        <strain evidence="17">ATCC BAA-1437 / JCM 17883 / MC-1</strain>
    </source>
</reference>
<dbReference type="Pfam" id="PF00717">
    <property type="entry name" value="Peptidase_S24"/>
    <property type="match status" value="1"/>
</dbReference>
<evidence type="ECO:0000313" key="17">
    <source>
        <dbReference type="Proteomes" id="UP000002586"/>
    </source>
</evidence>
<dbReference type="SUPFAM" id="SSF46785">
    <property type="entry name" value="Winged helix' DNA-binding domain"/>
    <property type="match status" value="1"/>
</dbReference>
<evidence type="ECO:0000259" key="15">
    <source>
        <dbReference type="Pfam" id="PF01726"/>
    </source>
</evidence>
<name>A0L9G3_MAGMM</name>
<feature type="region of interest" description="Disordered" evidence="13">
    <location>
        <begin position="65"/>
        <end position="91"/>
    </location>
</feature>
<evidence type="ECO:0000256" key="5">
    <source>
        <dbReference type="ARBA" id="ARBA00022801"/>
    </source>
</evidence>
<dbReference type="RefSeq" id="WP_011713734.1">
    <property type="nucleotide sequence ID" value="NC_008576.1"/>
</dbReference>
<dbReference type="STRING" id="156889.Mmc1_2105"/>
<dbReference type="GO" id="GO:0004252">
    <property type="term" value="F:serine-type endopeptidase activity"/>
    <property type="evidence" value="ECO:0007669"/>
    <property type="project" value="InterPro"/>
</dbReference>
<keyword evidence="5 12" id="KW-0378">Hydrolase</keyword>
<sequence length="238" mass="25974">MSRPPLSPAQLRLWQTLCAHITTHGLPPTVAELSAQLGIKPPSVHAQLQALARKGWLRHTPHKARSLTPLDEAGQPLLHPKESTPMESRPIMSAPPRVTQRFRPAEQARFTIPLAGSRVAAGFPSPADDFVEAQLDLNQHLVKHPAATFFVRVAGESMIEAGIHPGDILVVDRSLQPESGQIVIAVLDGELTVKRLEKRAGKLFLMPANRNFTPIEVGAEADLLIWGVVTSTVHQFGR</sequence>
<dbReference type="GO" id="GO:0045892">
    <property type="term" value="P:negative regulation of DNA-templated transcription"/>
    <property type="evidence" value="ECO:0007669"/>
    <property type="project" value="InterPro"/>
</dbReference>
<dbReference type="PANTHER" id="PTHR33516:SF2">
    <property type="entry name" value="LEXA REPRESSOR-RELATED"/>
    <property type="match status" value="1"/>
</dbReference>
<keyword evidence="2" id="KW-0678">Repressor</keyword>
<dbReference type="MEROPS" id="S24.003"/>
<dbReference type="GO" id="GO:0006508">
    <property type="term" value="P:proteolysis"/>
    <property type="evidence" value="ECO:0007669"/>
    <property type="project" value="InterPro"/>
</dbReference>
<keyword evidence="8" id="KW-0238">DNA-binding</keyword>
<gene>
    <name evidence="16" type="ordered locus">Mmc1_2105</name>
</gene>
<dbReference type="Proteomes" id="UP000002586">
    <property type="component" value="Chromosome"/>
</dbReference>